<dbReference type="AlphaFoldDB" id="A0A2W1N4C5"/>
<dbReference type="CDD" id="cd02440">
    <property type="entry name" value="AdoMet_MTases"/>
    <property type="match status" value="1"/>
</dbReference>
<evidence type="ECO:0000256" key="2">
    <source>
        <dbReference type="ARBA" id="ARBA00022679"/>
    </source>
</evidence>
<sequence>MEGIKPKRRKFLKTFFKERKQVGAVAPSSRFLVKKMCDRIDFKNANIIIELGPGTGVFTKEILKRAKADAKIFVFELNEDFYQILKTKLDDPRLILVNESAEKLGVTLAEHHIKSADAVISSLPLTVIPEPIKTNIVKAAYEVLKQDGRYVQYQYSLSAKKLLESFFGKLNLRFSLINIPPAFIYIGTKK</sequence>
<evidence type="ECO:0000256" key="1">
    <source>
        <dbReference type="ARBA" id="ARBA00022603"/>
    </source>
</evidence>
<keyword evidence="1" id="KW-0489">Methyltransferase</keyword>
<dbReference type="EMBL" id="QKSB01000002">
    <property type="protein sequence ID" value="PZE17921.1"/>
    <property type="molecule type" value="Genomic_DNA"/>
</dbReference>
<comment type="caution">
    <text evidence="5">The sequence shown here is derived from an EMBL/GenBank/DDBJ whole genome shotgun (WGS) entry which is preliminary data.</text>
</comment>
<keyword evidence="3" id="KW-0949">S-adenosyl-L-methionine</keyword>
<dbReference type="GO" id="GO:0008168">
    <property type="term" value="F:methyltransferase activity"/>
    <property type="evidence" value="ECO:0007669"/>
    <property type="project" value="UniProtKB-KW"/>
</dbReference>
<keyword evidence="4" id="KW-0694">RNA-binding</keyword>
<dbReference type="Pfam" id="PF00398">
    <property type="entry name" value="RrnaAD"/>
    <property type="match status" value="1"/>
</dbReference>
<proteinExistence type="predicted"/>
<keyword evidence="6" id="KW-1185">Reference proteome</keyword>
<reference evidence="5 6" key="1">
    <citation type="submission" date="2018-06" db="EMBL/GenBank/DDBJ databases">
        <title>The draft genome sequence of Crocinitomix sp. SM1701.</title>
        <authorList>
            <person name="Zhang X."/>
        </authorList>
    </citation>
    <scope>NUCLEOTIDE SEQUENCE [LARGE SCALE GENOMIC DNA]</scope>
    <source>
        <strain evidence="5 6">SM1701</strain>
    </source>
</reference>
<dbReference type="InterPro" id="IPR001737">
    <property type="entry name" value="KsgA/Erm"/>
</dbReference>
<evidence type="ECO:0000313" key="6">
    <source>
        <dbReference type="Proteomes" id="UP000249248"/>
    </source>
</evidence>
<organism evidence="5 6">
    <name type="scientific">Putridiphycobacter roseus</name>
    <dbReference type="NCBI Taxonomy" id="2219161"/>
    <lineage>
        <taxon>Bacteria</taxon>
        <taxon>Pseudomonadati</taxon>
        <taxon>Bacteroidota</taxon>
        <taxon>Flavobacteriia</taxon>
        <taxon>Flavobacteriales</taxon>
        <taxon>Crocinitomicaceae</taxon>
        <taxon>Putridiphycobacter</taxon>
    </lineage>
</organism>
<dbReference type="OrthoDB" id="9805585at2"/>
<dbReference type="GO" id="GO:0003723">
    <property type="term" value="F:RNA binding"/>
    <property type="evidence" value="ECO:0007669"/>
    <property type="project" value="UniProtKB-KW"/>
</dbReference>
<evidence type="ECO:0000256" key="3">
    <source>
        <dbReference type="ARBA" id="ARBA00022691"/>
    </source>
</evidence>
<keyword evidence="2" id="KW-0808">Transferase</keyword>
<evidence type="ECO:0000256" key="4">
    <source>
        <dbReference type="ARBA" id="ARBA00022884"/>
    </source>
</evidence>
<name>A0A2W1N4C5_9FLAO</name>
<evidence type="ECO:0000313" key="5">
    <source>
        <dbReference type="EMBL" id="PZE17921.1"/>
    </source>
</evidence>
<gene>
    <name evidence="5" type="ORF">DNU06_04700</name>
</gene>
<dbReference type="InterPro" id="IPR029063">
    <property type="entry name" value="SAM-dependent_MTases_sf"/>
</dbReference>
<dbReference type="GO" id="GO:0032259">
    <property type="term" value="P:methylation"/>
    <property type="evidence" value="ECO:0007669"/>
    <property type="project" value="UniProtKB-KW"/>
</dbReference>
<dbReference type="Gene3D" id="3.40.50.150">
    <property type="entry name" value="Vaccinia Virus protein VP39"/>
    <property type="match status" value="1"/>
</dbReference>
<dbReference type="SUPFAM" id="SSF53335">
    <property type="entry name" value="S-adenosyl-L-methionine-dependent methyltransferases"/>
    <property type="match status" value="1"/>
</dbReference>
<protein>
    <submittedName>
        <fullName evidence="5">Uncharacterized protein</fullName>
    </submittedName>
</protein>
<dbReference type="RefSeq" id="WP_111062072.1">
    <property type="nucleotide sequence ID" value="NZ_JBHUCU010000002.1"/>
</dbReference>
<dbReference type="Proteomes" id="UP000249248">
    <property type="component" value="Unassembled WGS sequence"/>
</dbReference>
<accession>A0A2W1N4C5</accession>